<dbReference type="PROSITE" id="PS51755">
    <property type="entry name" value="OMPR_PHOB"/>
    <property type="match status" value="1"/>
</dbReference>
<dbReference type="GO" id="GO:0003677">
    <property type="term" value="F:DNA binding"/>
    <property type="evidence" value="ECO:0007669"/>
    <property type="project" value="UniProtKB-UniRule"/>
</dbReference>
<dbReference type="InterPro" id="IPR016032">
    <property type="entry name" value="Sig_transdc_resp-reg_C-effctor"/>
</dbReference>
<dbReference type="EMBL" id="VDFV01000028">
    <property type="protein sequence ID" value="TNC67537.1"/>
    <property type="molecule type" value="Genomic_DNA"/>
</dbReference>
<evidence type="ECO:0000256" key="2">
    <source>
        <dbReference type="PROSITE-ProRule" id="PRU01091"/>
    </source>
</evidence>
<reference evidence="4 5" key="1">
    <citation type="submission" date="2019-06" db="EMBL/GenBank/DDBJ databases">
        <authorList>
            <person name="Jiang L."/>
        </authorList>
    </citation>
    <scope>NUCLEOTIDE SEQUENCE [LARGE SCALE GENOMIC DNA]</scope>
    <source>
        <strain evidence="4 5">YIM 48858</strain>
    </source>
</reference>
<feature type="DNA-binding region" description="OmpR/PhoB-type" evidence="2">
    <location>
        <begin position="1"/>
        <end position="95"/>
    </location>
</feature>
<dbReference type="OrthoDB" id="7267294at2"/>
<dbReference type="Gene3D" id="1.10.10.10">
    <property type="entry name" value="Winged helix-like DNA-binding domain superfamily/Winged helix DNA-binding domain"/>
    <property type="match status" value="1"/>
</dbReference>
<organism evidence="4 5">
    <name type="scientific">Rubellimicrobium roseum</name>
    <dbReference type="NCBI Taxonomy" id="687525"/>
    <lineage>
        <taxon>Bacteria</taxon>
        <taxon>Pseudomonadati</taxon>
        <taxon>Pseudomonadota</taxon>
        <taxon>Alphaproteobacteria</taxon>
        <taxon>Rhodobacterales</taxon>
        <taxon>Roseobacteraceae</taxon>
        <taxon>Rubellimicrobium</taxon>
    </lineage>
</organism>
<protein>
    <recommendedName>
        <fullName evidence="3">OmpR/PhoB-type domain-containing protein</fullName>
    </recommendedName>
</protein>
<dbReference type="AlphaFoldDB" id="A0A5C4NDA3"/>
<keyword evidence="1 2" id="KW-0238">DNA-binding</keyword>
<dbReference type="SUPFAM" id="SSF46894">
    <property type="entry name" value="C-terminal effector domain of the bipartite response regulators"/>
    <property type="match status" value="1"/>
</dbReference>
<dbReference type="Pfam" id="PF00486">
    <property type="entry name" value="Trans_reg_C"/>
    <property type="match status" value="1"/>
</dbReference>
<dbReference type="CDD" id="cd00383">
    <property type="entry name" value="trans_reg_C"/>
    <property type="match status" value="1"/>
</dbReference>
<dbReference type="GO" id="GO:0006355">
    <property type="term" value="P:regulation of DNA-templated transcription"/>
    <property type="evidence" value="ECO:0007669"/>
    <property type="project" value="InterPro"/>
</dbReference>
<gene>
    <name evidence="4" type="ORF">FHG71_15645</name>
</gene>
<dbReference type="InterPro" id="IPR001867">
    <property type="entry name" value="OmpR/PhoB-type_DNA-bd"/>
</dbReference>
<evidence type="ECO:0000259" key="3">
    <source>
        <dbReference type="PROSITE" id="PS51755"/>
    </source>
</evidence>
<proteinExistence type="predicted"/>
<name>A0A5C4NDA3_9RHOB</name>
<keyword evidence="5" id="KW-1185">Reference proteome</keyword>
<dbReference type="RefSeq" id="WP_139082640.1">
    <property type="nucleotide sequence ID" value="NZ_VDFV01000028.1"/>
</dbReference>
<evidence type="ECO:0000313" key="4">
    <source>
        <dbReference type="EMBL" id="TNC67537.1"/>
    </source>
</evidence>
<accession>A0A5C4NDA3</accession>
<evidence type="ECO:0000313" key="5">
    <source>
        <dbReference type="Proteomes" id="UP000305709"/>
    </source>
</evidence>
<sequence>MKYHFAACSLDTHRHVFERDGQVLHVEPQVSDLLHLLARSGGDLVTHDTLIAEVWDGLIVSDATISARINAARKAVGDSGKAQRVIETVPDAASA</sequence>
<comment type="caution">
    <text evidence="4">The sequence shown here is derived from an EMBL/GenBank/DDBJ whole genome shotgun (WGS) entry which is preliminary data.</text>
</comment>
<dbReference type="Proteomes" id="UP000305709">
    <property type="component" value="Unassembled WGS sequence"/>
</dbReference>
<dbReference type="InterPro" id="IPR036388">
    <property type="entry name" value="WH-like_DNA-bd_sf"/>
</dbReference>
<evidence type="ECO:0000256" key="1">
    <source>
        <dbReference type="ARBA" id="ARBA00023125"/>
    </source>
</evidence>
<dbReference type="GO" id="GO:0000160">
    <property type="term" value="P:phosphorelay signal transduction system"/>
    <property type="evidence" value="ECO:0007669"/>
    <property type="project" value="InterPro"/>
</dbReference>
<feature type="domain" description="OmpR/PhoB-type" evidence="3">
    <location>
        <begin position="1"/>
        <end position="95"/>
    </location>
</feature>